<dbReference type="PANTHER" id="PTHR10696">
    <property type="entry name" value="GAMMA-BUTYROBETAINE HYDROXYLASE-RELATED"/>
    <property type="match status" value="1"/>
</dbReference>
<gene>
    <name evidence="10" type="ORF">FGLOB1_10606</name>
</gene>
<dbReference type="EMBL" id="JAAQPF010000513">
    <property type="protein sequence ID" value="KAF5700726.1"/>
    <property type="molecule type" value="Genomic_DNA"/>
</dbReference>
<feature type="domain" description="TauD/TfdA-like" evidence="8">
    <location>
        <begin position="109"/>
        <end position="249"/>
    </location>
</feature>
<evidence type="ECO:0000256" key="5">
    <source>
        <dbReference type="ARBA" id="ARBA00023002"/>
    </source>
</evidence>
<evidence type="ECO:0000256" key="4">
    <source>
        <dbReference type="ARBA" id="ARBA00022964"/>
    </source>
</evidence>
<dbReference type="Proteomes" id="UP000532311">
    <property type="component" value="Unassembled WGS sequence"/>
</dbReference>
<proteinExistence type="inferred from homology"/>
<comment type="cofactor">
    <cofactor evidence="1">
        <name>Fe(2+)</name>
        <dbReference type="ChEBI" id="CHEBI:29033"/>
    </cofactor>
</comment>
<keyword evidence="7" id="KW-0539">Nucleus</keyword>
<evidence type="ECO:0000259" key="8">
    <source>
        <dbReference type="Pfam" id="PF02668"/>
    </source>
</evidence>
<dbReference type="InterPro" id="IPR038492">
    <property type="entry name" value="GBBH-like_N_sf"/>
</dbReference>
<evidence type="ECO:0000313" key="11">
    <source>
        <dbReference type="Proteomes" id="UP000532311"/>
    </source>
</evidence>
<evidence type="ECO:0000256" key="1">
    <source>
        <dbReference type="ARBA" id="ARBA00001954"/>
    </source>
</evidence>
<name>A0A8H5XW85_9HYPO</name>
<dbReference type="PANTHER" id="PTHR10696:SF25">
    <property type="entry name" value="OXIDOREDUCTASE AIM17-RELATED"/>
    <property type="match status" value="1"/>
</dbReference>
<dbReference type="InterPro" id="IPR050411">
    <property type="entry name" value="AlphaKG_dependent_hydroxylases"/>
</dbReference>
<comment type="caution">
    <text evidence="10">The sequence shown here is derived from an EMBL/GenBank/DDBJ whole genome shotgun (WGS) entry which is preliminary data.</text>
</comment>
<keyword evidence="5" id="KW-0560">Oxidoreductase</keyword>
<keyword evidence="11" id="KW-1185">Reference proteome</keyword>
<dbReference type="InterPro" id="IPR042098">
    <property type="entry name" value="TauD-like_sf"/>
</dbReference>
<dbReference type="InterPro" id="IPR010376">
    <property type="entry name" value="GBBH-like_N"/>
</dbReference>
<evidence type="ECO:0000256" key="6">
    <source>
        <dbReference type="ARBA" id="ARBA00023004"/>
    </source>
</evidence>
<feature type="domain" description="Gamma-butyrobetaine hydroxylase-like N-terminal" evidence="9">
    <location>
        <begin position="14"/>
        <end position="74"/>
    </location>
</feature>
<organism evidence="10 11">
    <name type="scientific">Fusarium globosum</name>
    <dbReference type="NCBI Taxonomy" id="78864"/>
    <lineage>
        <taxon>Eukaryota</taxon>
        <taxon>Fungi</taxon>
        <taxon>Dikarya</taxon>
        <taxon>Ascomycota</taxon>
        <taxon>Pezizomycotina</taxon>
        <taxon>Sordariomycetes</taxon>
        <taxon>Hypocreomycetidae</taxon>
        <taxon>Hypocreales</taxon>
        <taxon>Nectriaceae</taxon>
        <taxon>Fusarium</taxon>
        <taxon>Fusarium fujikuroi species complex</taxon>
    </lineage>
</organism>
<dbReference type="InterPro" id="IPR003819">
    <property type="entry name" value="TauD/TfdA-like"/>
</dbReference>
<evidence type="ECO:0000256" key="7">
    <source>
        <dbReference type="ARBA" id="ARBA00023242"/>
    </source>
</evidence>
<protein>
    <submittedName>
        <fullName evidence="10">Gamma-butyrobetaine hydroxylase</fullName>
    </submittedName>
</protein>
<dbReference type="Gene3D" id="3.30.2020.30">
    <property type="match status" value="1"/>
</dbReference>
<dbReference type="Pfam" id="PF06155">
    <property type="entry name" value="GBBH-like_N"/>
    <property type="match status" value="1"/>
</dbReference>
<dbReference type="GO" id="GO:0016706">
    <property type="term" value="F:2-oxoglutarate-dependent dioxygenase activity"/>
    <property type="evidence" value="ECO:0007669"/>
    <property type="project" value="UniProtKB-ARBA"/>
</dbReference>
<dbReference type="AlphaFoldDB" id="A0A8H5XW85"/>
<dbReference type="InterPro" id="IPR021858">
    <property type="entry name" value="Fun_TF"/>
</dbReference>
<reference evidence="10 11" key="1">
    <citation type="submission" date="2020-05" db="EMBL/GenBank/DDBJ databases">
        <title>Identification and distribution of gene clusters putatively required for synthesis of sphingolipid metabolism inhibitors in phylogenetically diverse species of the filamentous fungus Fusarium.</title>
        <authorList>
            <person name="Kim H.-S."/>
            <person name="Busman M."/>
            <person name="Brown D.W."/>
            <person name="Divon H."/>
            <person name="Uhlig S."/>
            <person name="Proctor R.H."/>
        </authorList>
    </citation>
    <scope>NUCLEOTIDE SEQUENCE [LARGE SCALE GENOMIC DNA]</scope>
    <source>
        <strain evidence="10 11">NRRL 26131</strain>
    </source>
</reference>
<sequence>MQSRKFSRVPISVDSKTQEFSPLLLRDSCQCPLCVHESTYQRLFSTADIPANIQARSVEIDSASQSVNIKWDNDAPAYGQDRTTNLSMTSLREIVESGSLPGSGRDIHAAQLRADGLAFVTNVPGKVESLATIAERIGPVQDTFYGRTWDVRTVPQAINAAYTSADLDFHTDLLYFQNPPHAQLLHCVQSASKGGASIFADAYKSAVNLFHLDPGAFEALATVPVNYHYNHPNDNVYRTTKPVIDLRSLQIGEKVYTCVQDYIQDYHALSIKNGGSGWSDSVLVEHLLKINWGPPFLAPFSSHQDPLIKNRVHPALVNLRGLSVGGPEQRNQEMDAPNAKTDGCENCAKFGCPCPGYTQKLRWSHKHQQYKTSISRETTFGTNVQLQDPLPVIQAEDFNIQAGSTDLQDVLGTLPDEPIVLNNDCDYSWLSETAPNWQATDLDIGVGHVGESLQDPFNSRERPEESSSRHALISTSNPSIIQAPVHISTTLIEYWFRYICPVRSTFDSEVNNNRSLARDSWATSEAVFYTMQVMSAVCLVDTMPHLRQTLPSLREQSTLAITKGIYRVRNLGLGPVTADLVFAVLAMGTSSHWITPRNLDYSWLETARELLSMWTVGISGADALLHDYFCQALAYWEMLLALVGRGSNPSIVEKRRRKYQDKLRQAMLPEDGTFGPRFHPHLSISSSFKPLGTLPNSWCGISNEVIETFGQILALCRSACDYNQDQRTVGLEVASKTLCDIAVARELEKELLSLDFDTIVLLEELQGFYVDTRDDNTPVSHLLETAEAYRKAGLLQLYLTFDDLPVNASGGQDSLAHGCEDAKDKTCREKCLIDLALQLVATLERIPAESGSKFIHPMLYVSAAAGLKFQKYPDFQCPRTPEEVNNDPSDIFTSQLGCNLLDLISTACLPGSSDTMTAFIPQSVLKVAEARRLVLSRLDTIRQALPYKASDSFLRLVKTIWSEYDGAQSDTSAKHWFKISSQIGLDMPL</sequence>
<dbReference type="GO" id="GO:0046872">
    <property type="term" value="F:metal ion binding"/>
    <property type="evidence" value="ECO:0007669"/>
    <property type="project" value="UniProtKB-KW"/>
</dbReference>
<dbReference type="Pfam" id="PF02668">
    <property type="entry name" value="TauD"/>
    <property type="match status" value="1"/>
</dbReference>
<dbReference type="SUPFAM" id="SSF51197">
    <property type="entry name" value="Clavaminate synthase-like"/>
    <property type="match status" value="1"/>
</dbReference>
<evidence type="ECO:0000259" key="9">
    <source>
        <dbReference type="Pfam" id="PF06155"/>
    </source>
</evidence>
<evidence type="ECO:0000256" key="3">
    <source>
        <dbReference type="ARBA" id="ARBA00022723"/>
    </source>
</evidence>
<keyword evidence="4" id="KW-0223">Dioxygenase</keyword>
<accession>A0A8H5XW85</accession>
<dbReference type="GO" id="GO:0045329">
    <property type="term" value="P:carnitine biosynthetic process"/>
    <property type="evidence" value="ECO:0007669"/>
    <property type="project" value="TreeGrafter"/>
</dbReference>
<dbReference type="Gene3D" id="3.60.130.10">
    <property type="entry name" value="Clavaminate synthase-like"/>
    <property type="match status" value="1"/>
</dbReference>
<keyword evidence="3" id="KW-0479">Metal-binding</keyword>
<keyword evidence="6" id="KW-0408">Iron</keyword>
<evidence type="ECO:0000313" key="10">
    <source>
        <dbReference type="EMBL" id="KAF5700726.1"/>
    </source>
</evidence>
<evidence type="ECO:0000256" key="2">
    <source>
        <dbReference type="ARBA" id="ARBA00008654"/>
    </source>
</evidence>
<dbReference type="Pfam" id="PF11951">
    <property type="entry name" value="Fungal_trans_2"/>
    <property type="match status" value="1"/>
</dbReference>
<dbReference type="GO" id="GO:0005739">
    <property type="term" value="C:mitochondrion"/>
    <property type="evidence" value="ECO:0007669"/>
    <property type="project" value="TreeGrafter"/>
</dbReference>
<comment type="similarity">
    <text evidence="2">Belongs to the gamma-BBH/TMLD family.</text>
</comment>